<proteinExistence type="predicted"/>
<gene>
    <name evidence="3" type="ORF">SOCE26_073090</name>
</gene>
<dbReference type="GO" id="GO:0004781">
    <property type="term" value="F:sulfate adenylyltransferase (ATP) activity"/>
    <property type="evidence" value="ECO:0007669"/>
    <property type="project" value="TreeGrafter"/>
</dbReference>
<evidence type="ECO:0000256" key="1">
    <source>
        <dbReference type="ARBA" id="ARBA00022679"/>
    </source>
</evidence>
<dbReference type="SUPFAM" id="SSF52540">
    <property type="entry name" value="P-loop containing nucleoside triphosphate hydrolases"/>
    <property type="match status" value="1"/>
</dbReference>
<dbReference type="InterPro" id="IPR050512">
    <property type="entry name" value="Sulf_AdTrans/APS_kinase"/>
</dbReference>
<feature type="domain" description="APS kinase" evidence="2">
    <location>
        <begin position="3"/>
        <end position="148"/>
    </location>
</feature>
<dbReference type="RefSeq" id="WP_104984142.1">
    <property type="nucleotide sequence ID" value="NZ_CP012673.1"/>
</dbReference>
<protein>
    <submittedName>
        <fullName evidence="3">Adenylylsulfate kinase</fullName>
        <ecNumber evidence="3">2.7.1.25</ecNumber>
    </submittedName>
</protein>
<dbReference type="OrthoDB" id="9804504at2"/>
<dbReference type="AlphaFoldDB" id="A0A2L0F2Q7"/>
<evidence type="ECO:0000259" key="2">
    <source>
        <dbReference type="Pfam" id="PF01583"/>
    </source>
</evidence>
<dbReference type="InterPro" id="IPR059117">
    <property type="entry name" value="APS_kinase_dom"/>
</dbReference>
<dbReference type="GO" id="GO:0005737">
    <property type="term" value="C:cytoplasm"/>
    <property type="evidence" value="ECO:0007669"/>
    <property type="project" value="TreeGrafter"/>
</dbReference>
<dbReference type="Proteomes" id="UP000238348">
    <property type="component" value="Chromosome"/>
</dbReference>
<dbReference type="InterPro" id="IPR027417">
    <property type="entry name" value="P-loop_NTPase"/>
</dbReference>
<reference evidence="3 4" key="1">
    <citation type="submission" date="2015-09" db="EMBL/GenBank/DDBJ databases">
        <title>Sorangium comparison.</title>
        <authorList>
            <person name="Zaburannyi N."/>
            <person name="Bunk B."/>
            <person name="Overmann J."/>
            <person name="Mueller R."/>
        </authorList>
    </citation>
    <scope>NUCLEOTIDE SEQUENCE [LARGE SCALE GENOMIC DNA]</scope>
    <source>
        <strain evidence="3 4">So ce26</strain>
    </source>
</reference>
<dbReference type="Pfam" id="PF01583">
    <property type="entry name" value="APS_kinase"/>
    <property type="match status" value="1"/>
</dbReference>
<dbReference type="PANTHER" id="PTHR42700">
    <property type="entry name" value="SULFATE ADENYLYLTRANSFERASE"/>
    <property type="match status" value="1"/>
</dbReference>
<dbReference type="PANTHER" id="PTHR42700:SF1">
    <property type="entry name" value="SULFATE ADENYLYLTRANSFERASE"/>
    <property type="match status" value="1"/>
</dbReference>
<dbReference type="GO" id="GO:0004020">
    <property type="term" value="F:adenylylsulfate kinase activity"/>
    <property type="evidence" value="ECO:0007669"/>
    <property type="project" value="UniProtKB-EC"/>
</dbReference>
<accession>A0A2L0F2Q7</accession>
<dbReference type="EC" id="2.7.1.25" evidence="3"/>
<dbReference type="EMBL" id="CP012673">
    <property type="protein sequence ID" value="AUX45813.1"/>
    <property type="molecule type" value="Genomic_DNA"/>
</dbReference>
<keyword evidence="3" id="KW-0418">Kinase</keyword>
<dbReference type="GO" id="GO:0010134">
    <property type="term" value="P:sulfate assimilation via adenylyl sulfate reduction"/>
    <property type="evidence" value="ECO:0007669"/>
    <property type="project" value="TreeGrafter"/>
</dbReference>
<name>A0A2L0F2Q7_SORCE</name>
<evidence type="ECO:0000313" key="3">
    <source>
        <dbReference type="EMBL" id="AUX45813.1"/>
    </source>
</evidence>
<sequence>MTGAVVWITGLPSSGKSTLAERARRALVGEGRASCVLDGDEVRGALVPSPGYDPEGRGAFYETLARLAALLARQGMIVIVAATAHRRAYRERARALAPRLVEVFVDVAPATCRARDAKGLYRASGAGDVGALPGADLEYEAPASPEVVARGGEDEAALRVIVDMARAWSAAAEAGA</sequence>
<organism evidence="3 4">
    <name type="scientific">Sorangium cellulosum</name>
    <name type="common">Polyangium cellulosum</name>
    <dbReference type="NCBI Taxonomy" id="56"/>
    <lineage>
        <taxon>Bacteria</taxon>
        <taxon>Pseudomonadati</taxon>
        <taxon>Myxococcota</taxon>
        <taxon>Polyangia</taxon>
        <taxon>Polyangiales</taxon>
        <taxon>Polyangiaceae</taxon>
        <taxon>Sorangium</taxon>
    </lineage>
</organism>
<dbReference type="GO" id="GO:0019379">
    <property type="term" value="P:sulfate assimilation, phosphoadenylyl sulfate reduction by phosphoadenylyl-sulfate reductase (thioredoxin)"/>
    <property type="evidence" value="ECO:0007669"/>
    <property type="project" value="TreeGrafter"/>
</dbReference>
<keyword evidence="1 3" id="KW-0808">Transferase</keyword>
<evidence type="ECO:0000313" key="4">
    <source>
        <dbReference type="Proteomes" id="UP000238348"/>
    </source>
</evidence>
<dbReference type="Gene3D" id="3.40.50.300">
    <property type="entry name" value="P-loop containing nucleotide triphosphate hydrolases"/>
    <property type="match status" value="1"/>
</dbReference>